<name>A0A194X070_MOLSC</name>
<keyword evidence="1" id="KW-1133">Transmembrane helix</keyword>
<organism evidence="2 3">
    <name type="scientific">Mollisia scopiformis</name>
    <name type="common">Conifer needle endophyte fungus</name>
    <name type="synonym">Phialocephala scopiformis</name>
    <dbReference type="NCBI Taxonomy" id="149040"/>
    <lineage>
        <taxon>Eukaryota</taxon>
        <taxon>Fungi</taxon>
        <taxon>Dikarya</taxon>
        <taxon>Ascomycota</taxon>
        <taxon>Pezizomycotina</taxon>
        <taxon>Leotiomycetes</taxon>
        <taxon>Helotiales</taxon>
        <taxon>Mollisiaceae</taxon>
        <taxon>Mollisia</taxon>
    </lineage>
</organism>
<evidence type="ECO:0000313" key="2">
    <source>
        <dbReference type="EMBL" id="KUJ13588.1"/>
    </source>
</evidence>
<keyword evidence="3" id="KW-1185">Reference proteome</keyword>
<gene>
    <name evidence="2" type="ORF">LY89DRAFT_785246</name>
</gene>
<feature type="transmembrane region" description="Helical" evidence="1">
    <location>
        <begin position="99"/>
        <end position="118"/>
    </location>
</feature>
<feature type="transmembrane region" description="Helical" evidence="1">
    <location>
        <begin position="36"/>
        <end position="58"/>
    </location>
</feature>
<evidence type="ECO:0000256" key="1">
    <source>
        <dbReference type="SAM" id="Phobius"/>
    </source>
</evidence>
<dbReference type="OrthoDB" id="10544467at2759"/>
<dbReference type="InParanoid" id="A0A194X070"/>
<dbReference type="Proteomes" id="UP000070700">
    <property type="component" value="Unassembled WGS sequence"/>
</dbReference>
<proteinExistence type="predicted"/>
<feature type="transmembrane region" description="Helical" evidence="1">
    <location>
        <begin position="173"/>
        <end position="193"/>
    </location>
</feature>
<reference evidence="2 3" key="1">
    <citation type="submission" date="2015-10" db="EMBL/GenBank/DDBJ databases">
        <title>Full genome of DAOMC 229536 Phialocephala scopiformis, a fungal endophyte of spruce producing the potent anti-insectan compound rugulosin.</title>
        <authorList>
            <consortium name="DOE Joint Genome Institute"/>
            <person name="Walker A.K."/>
            <person name="Frasz S.L."/>
            <person name="Seifert K.A."/>
            <person name="Miller J.D."/>
            <person name="Mondo S.J."/>
            <person name="Labutti K."/>
            <person name="Lipzen A."/>
            <person name="Dockter R."/>
            <person name="Kennedy M."/>
            <person name="Grigoriev I.V."/>
            <person name="Spatafora J.W."/>
        </authorList>
    </citation>
    <scope>NUCLEOTIDE SEQUENCE [LARGE SCALE GENOMIC DNA]</scope>
    <source>
        <strain evidence="2 3">CBS 120377</strain>
    </source>
</reference>
<protein>
    <submittedName>
        <fullName evidence="2">Uncharacterized protein</fullName>
    </submittedName>
</protein>
<dbReference type="KEGG" id="psco:LY89DRAFT_785246"/>
<keyword evidence="1" id="KW-0472">Membrane</keyword>
<feature type="transmembrane region" description="Helical" evidence="1">
    <location>
        <begin position="138"/>
        <end position="161"/>
    </location>
</feature>
<sequence length="224" mass="25248">MYASYSDNCKYNPSDMLTKYLPTEAAALESWPTFHIGAFFLGSLFLSFSLGVWLIALAKGIPIQTAALERNQRPHVPLYLQERVPVHGSRPWKAIQSTFAFMAMLFFDTLLYQCLDIFNSSYRREEYVLWMPSFMAVSYPLALAAAFWTFCGAGCFLQLMVEAFLGRPVDVDVFFVPASIMACVWTCIAWPMVVANKLFSSVWNANGDSRQSTSKSEVSSEKLS</sequence>
<dbReference type="AlphaFoldDB" id="A0A194X070"/>
<keyword evidence="1" id="KW-0812">Transmembrane</keyword>
<evidence type="ECO:0000313" key="3">
    <source>
        <dbReference type="Proteomes" id="UP000070700"/>
    </source>
</evidence>
<dbReference type="EMBL" id="KQ947422">
    <property type="protein sequence ID" value="KUJ13588.1"/>
    <property type="molecule type" value="Genomic_DNA"/>
</dbReference>
<dbReference type="RefSeq" id="XP_018067943.1">
    <property type="nucleotide sequence ID" value="XM_018222869.1"/>
</dbReference>
<dbReference type="GeneID" id="28832595"/>
<accession>A0A194X070</accession>